<name>A0A5C6V826_9FLAO</name>
<evidence type="ECO:0000256" key="3">
    <source>
        <dbReference type="ARBA" id="ARBA00023180"/>
    </source>
</evidence>
<dbReference type="Gene3D" id="2.140.10.30">
    <property type="entry name" value="Dipeptidylpeptidase IV, N-terminal domain"/>
    <property type="match status" value="1"/>
</dbReference>
<reference evidence="7 8" key="1">
    <citation type="submission" date="2019-08" db="EMBL/GenBank/DDBJ databases">
        <title>Genome of Luteibaculum oceani JCM 18817.</title>
        <authorList>
            <person name="Bowman J.P."/>
        </authorList>
    </citation>
    <scope>NUCLEOTIDE SEQUENCE [LARGE SCALE GENOMIC DNA]</scope>
    <source>
        <strain evidence="7 8">JCM 18817</strain>
    </source>
</reference>
<dbReference type="InterPro" id="IPR029058">
    <property type="entry name" value="AB_hydrolase_fold"/>
</dbReference>
<keyword evidence="3" id="KW-0325">Glycoprotein</keyword>
<dbReference type="GO" id="GO:0004252">
    <property type="term" value="F:serine-type endopeptidase activity"/>
    <property type="evidence" value="ECO:0007669"/>
    <property type="project" value="InterPro"/>
</dbReference>
<dbReference type="OrthoDB" id="9812921at2"/>
<feature type="domain" description="Peptidase S9 prolyl oligopeptidase catalytic" evidence="5">
    <location>
        <begin position="530"/>
        <end position="725"/>
    </location>
</feature>
<dbReference type="SUPFAM" id="SSF82171">
    <property type="entry name" value="DPP6 N-terminal domain-like"/>
    <property type="match status" value="1"/>
</dbReference>
<evidence type="ECO:0000256" key="1">
    <source>
        <dbReference type="ARBA" id="ARBA00022670"/>
    </source>
</evidence>
<feature type="domain" description="Dipeptidylpeptidase IV N-terminal" evidence="6">
    <location>
        <begin position="98"/>
        <end position="440"/>
    </location>
</feature>
<evidence type="ECO:0000256" key="2">
    <source>
        <dbReference type="ARBA" id="ARBA00022801"/>
    </source>
</evidence>
<dbReference type="InterPro" id="IPR002469">
    <property type="entry name" value="Peptidase_S9B_N"/>
</dbReference>
<keyword evidence="4" id="KW-0732">Signal</keyword>
<evidence type="ECO:0000259" key="5">
    <source>
        <dbReference type="Pfam" id="PF00326"/>
    </source>
</evidence>
<dbReference type="SUPFAM" id="SSF53474">
    <property type="entry name" value="alpha/beta-Hydrolases"/>
    <property type="match status" value="1"/>
</dbReference>
<evidence type="ECO:0000313" key="8">
    <source>
        <dbReference type="Proteomes" id="UP000321168"/>
    </source>
</evidence>
<dbReference type="AlphaFoldDB" id="A0A5C6V826"/>
<dbReference type="Gene3D" id="3.40.50.1820">
    <property type="entry name" value="alpha/beta hydrolase"/>
    <property type="match status" value="1"/>
</dbReference>
<comment type="caution">
    <text evidence="7">The sequence shown here is derived from an EMBL/GenBank/DDBJ whole genome shotgun (WGS) entry which is preliminary data.</text>
</comment>
<dbReference type="EMBL" id="VORB01000004">
    <property type="protein sequence ID" value="TXC81453.1"/>
    <property type="molecule type" value="Genomic_DNA"/>
</dbReference>
<proteinExistence type="predicted"/>
<dbReference type="Proteomes" id="UP000321168">
    <property type="component" value="Unassembled WGS sequence"/>
</dbReference>
<dbReference type="InterPro" id="IPR050278">
    <property type="entry name" value="Serine_Prot_S9B/DPPIV"/>
</dbReference>
<dbReference type="InterPro" id="IPR001375">
    <property type="entry name" value="Peptidase_S9_cat"/>
</dbReference>
<feature type="chain" id="PRO_5022772204" evidence="4">
    <location>
        <begin position="19"/>
        <end position="725"/>
    </location>
</feature>
<dbReference type="GO" id="GO:0006508">
    <property type="term" value="P:proteolysis"/>
    <property type="evidence" value="ECO:0007669"/>
    <property type="project" value="UniProtKB-KW"/>
</dbReference>
<dbReference type="PROSITE" id="PS00708">
    <property type="entry name" value="PRO_ENDOPEP_SER"/>
    <property type="match status" value="1"/>
</dbReference>
<protein>
    <submittedName>
        <fullName evidence="7">S9 family peptidase</fullName>
    </submittedName>
</protein>
<dbReference type="PANTHER" id="PTHR11731:SF193">
    <property type="entry name" value="DIPEPTIDYL PEPTIDASE 9"/>
    <property type="match status" value="1"/>
</dbReference>
<evidence type="ECO:0000313" key="7">
    <source>
        <dbReference type="EMBL" id="TXC81453.1"/>
    </source>
</evidence>
<evidence type="ECO:0000256" key="4">
    <source>
        <dbReference type="SAM" id="SignalP"/>
    </source>
</evidence>
<keyword evidence="1" id="KW-0645">Protease</keyword>
<sequence>MRKLSLLFSLLLCVTLTAQDKQLSLEDIWASGKFRSQGISGILPANNGSNYTAITMGDEGPEIATFSYKTQKKIGTVITQTQARYEGENLSLYGYEFSKDEKKLILGKDVESIYRRSSKGHYFVVDVASKEIKPISDAEKGKISHPTFSPNGKKIAFVRTNNLYIVDLNTGEESQITTDGEWNKVINGMCDWVYEEEFSFTKAFFWSPDNQYLAFYRFNEEQVPTYTMRYYKALYPELYSFKYPKAGEKNAIVSIHIYNTVDKQMVDAKIGEEQDQYIPRLKWIPGINRLCAYRMNRLQNKLELLNIDPSTGDSRVFYKEESATYVEVTDDLLFTEDGQRFYITSEKEGYNQIYAYHTSGKPISKLTTDKWDVTSVYGLDNSGYIYFQAAAIKPYQREIYKMSTRSKKLIRLTPENGYSTADFSSDFSYMIHHYRSANQPEKVFLKNNKGRNIKLLEGNEDLANKLAEYNLSPKEFFTFTTERKQELYGYMIKPENFDENKEYPVFMTCYNGPGINRVNDYWEGANQLWLQYLAQEGYLVVCVDGRGTGYRGADFKKCTYKQLGKLETEDQISAAKWVGKLPYADANRISMQGWSYGGYMTLLCLTKGADVFAAGISVAPVTNWRFYDTIYTERYMALPQENGKGYDDNSPLSHAEKLEDPLLLVHGSGDDNVHVQNTFEMVEALVQANKDFDQFIYPNKNHGIYGGNTRLHLFSKMEKFLKENL</sequence>
<dbReference type="GO" id="GO:0008239">
    <property type="term" value="F:dipeptidyl-peptidase activity"/>
    <property type="evidence" value="ECO:0007669"/>
    <property type="project" value="TreeGrafter"/>
</dbReference>
<dbReference type="Pfam" id="PF00930">
    <property type="entry name" value="DPPIV_N"/>
    <property type="match status" value="1"/>
</dbReference>
<gene>
    <name evidence="7" type="ORF">FRX97_05460</name>
</gene>
<keyword evidence="2" id="KW-0378">Hydrolase</keyword>
<organism evidence="7 8">
    <name type="scientific">Luteibaculum oceani</name>
    <dbReference type="NCBI Taxonomy" id="1294296"/>
    <lineage>
        <taxon>Bacteria</taxon>
        <taxon>Pseudomonadati</taxon>
        <taxon>Bacteroidota</taxon>
        <taxon>Flavobacteriia</taxon>
        <taxon>Flavobacteriales</taxon>
        <taxon>Luteibaculaceae</taxon>
        <taxon>Luteibaculum</taxon>
    </lineage>
</organism>
<feature type="signal peptide" evidence="4">
    <location>
        <begin position="1"/>
        <end position="18"/>
    </location>
</feature>
<dbReference type="RefSeq" id="WP_147014182.1">
    <property type="nucleotide sequence ID" value="NZ_VORB01000004.1"/>
</dbReference>
<dbReference type="Pfam" id="PF00326">
    <property type="entry name" value="Peptidase_S9"/>
    <property type="match status" value="1"/>
</dbReference>
<accession>A0A5C6V826</accession>
<keyword evidence="8" id="KW-1185">Reference proteome</keyword>
<dbReference type="PANTHER" id="PTHR11731">
    <property type="entry name" value="PROTEASE FAMILY S9B,C DIPEPTIDYL-PEPTIDASE IV-RELATED"/>
    <property type="match status" value="1"/>
</dbReference>
<evidence type="ECO:0000259" key="6">
    <source>
        <dbReference type="Pfam" id="PF00930"/>
    </source>
</evidence>
<dbReference type="InterPro" id="IPR002471">
    <property type="entry name" value="Pept_S9_AS"/>
</dbReference>
<dbReference type="FunFam" id="3.40.50.1820:FF:000003">
    <property type="entry name" value="Dipeptidyl peptidase 4"/>
    <property type="match status" value="1"/>
</dbReference>